<keyword evidence="1" id="KW-1133">Transmembrane helix</keyword>
<protein>
    <submittedName>
        <fullName evidence="2">Pilus assembly protein</fullName>
    </submittedName>
</protein>
<dbReference type="RefSeq" id="WP_204913945.1">
    <property type="nucleotide sequence ID" value="NZ_JAFEUP010000001.1"/>
</dbReference>
<name>A0ABS2I7R8_9GAMM</name>
<evidence type="ECO:0000313" key="3">
    <source>
        <dbReference type="Proteomes" id="UP000717995"/>
    </source>
</evidence>
<accession>A0ABS2I7R8</accession>
<comment type="caution">
    <text evidence="2">The sequence shown here is derived from an EMBL/GenBank/DDBJ whole genome shotgun (WGS) entry which is preliminary data.</text>
</comment>
<gene>
    <name evidence="2" type="ORF">JQX08_00590</name>
</gene>
<keyword evidence="1" id="KW-0472">Membrane</keyword>
<evidence type="ECO:0000313" key="2">
    <source>
        <dbReference type="EMBL" id="MBM7059196.1"/>
    </source>
</evidence>
<keyword evidence="3" id="KW-1185">Reference proteome</keyword>
<proteinExistence type="predicted"/>
<reference evidence="2 3" key="1">
    <citation type="submission" date="2021-02" db="EMBL/GenBank/DDBJ databases">
        <authorList>
            <person name="Lee D.-H."/>
        </authorList>
    </citation>
    <scope>NUCLEOTIDE SEQUENCE [LARGE SCALE GENOMIC DNA]</scope>
    <source>
        <strain evidence="2 3">UL073</strain>
    </source>
</reference>
<sequence length="189" mass="20924">MRALQLDFQARQPASVAGWLLLVAGLLSALLVAGMGYWLSSVSTRNGAELRGVDAQLRSRGLVEAPRAAGSPASNREEAARLAEMRQISAQMKQPWDNLFAMLENQSRKDVALLELAPDARKKQLRISAEARDLAAMLAFHRSLEQSDELSDVSLLNHEVMTQQAERPIRFNLLANWEVRDARAPVGRP</sequence>
<dbReference type="Proteomes" id="UP000717995">
    <property type="component" value="Unassembled WGS sequence"/>
</dbReference>
<keyword evidence="1" id="KW-0812">Transmembrane</keyword>
<organism evidence="2 3">
    <name type="scientific">Zestomonas insulae</name>
    <dbReference type="NCBI Taxonomy" id="2809017"/>
    <lineage>
        <taxon>Bacteria</taxon>
        <taxon>Pseudomonadati</taxon>
        <taxon>Pseudomonadota</taxon>
        <taxon>Gammaproteobacteria</taxon>
        <taxon>Pseudomonadales</taxon>
        <taxon>Pseudomonadaceae</taxon>
        <taxon>Zestomonas</taxon>
    </lineage>
</organism>
<dbReference type="EMBL" id="JAFEUP010000001">
    <property type="protein sequence ID" value="MBM7059196.1"/>
    <property type="molecule type" value="Genomic_DNA"/>
</dbReference>
<feature type="transmembrane region" description="Helical" evidence="1">
    <location>
        <begin position="16"/>
        <end position="39"/>
    </location>
</feature>
<evidence type="ECO:0000256" key="1">
    <source>
        <dbReference type="SAM" id="Phobius"/>
    </source>
</evidence>